<accession>A0A9D4ZHG8</accession>
<dbReference type="Gene3D" id="3.20.90.10">
    <property type="entry name" value="Tubby Protein, Chain A"/>
    <property type="match status" value="1"/>
</dbReference>
<dbReference type="InterPro" id="IPR000007">
    <property type="entry name" value="Tubby_C"/>
</dbReference>
<keyword evidence="5" id="KW-1185">Reference proteome</keyword>
<evidence type="ECO:0000259" key="3">
    <source>
        <dbReference type="Pfam" id="PF01167"/>
    </source>
</evidence>
<organism evidence="4 5">
    <name type="scientific">Adiantum capillus-veneris</name>
    <name type="common">Maidenhair fern</name>
    <dbReference type="NCBI Taxonomy" id="13818"/>
    <lineage>
        <taxon>Eukaryota</taxon>
        <taxon>Viridiplantae</taxon>
        <taxon>Streptophyta</taxon>
        <taxon>Embryophyta</taxon>
        <taxon>Tracheophyta</taxon>
        <taxon>Polypodiopsida</taxon>
        <taxon>Polypodiidae</taxon>
        <taxon>Polypodiales</taxon>
        <taxon>Pteridineae</taxon>
        <taxon>Pteridaceae</taxon>
        <taxon>Vittarioideae</taxon>
        <taxon>Adiantum</taxon>
    </lineage>
</organism>
<feature type="region of interest" description="Disordered" evidence="2">
    <location>
        <begin position="58"/>
        <end position="125"/>
    </location>
</feature>
<proteinExistence type="inferred from homology"/>
<dbReference type="PRINTS" id="PR01573">
    <property type="entry name" value="SUPERTUBBY"/>
</dbReference>
<dbReference type="PANTHER" id="PTHR16517:SF131">
    <property type="entry name" value="TUBBY-LIKE PROTEIN 8"/>
    <property type="match status" value="1"/>
</dbReference>
<dbReference type="PANTHER" id="PTHR16517">
    <property type="entry name" value="TUBBY-RELATED"/>
    <property type="match status" value="1"/>
</dbReference>
<comment type="caution">
    <text evidence="4">The sequence shown here is derived from an EMBL/GenBank/DDBJ whole genome shotgun (WGS) entry which is preliminary data.</text>
</comment>
<feature type="domain" description="Tubby C-terminal" evidence="3">
    <location>
        <begin position="191"/>
        <end position="436"/>
    </location>
</feature>
<gene>
    <name evidence="4" type="ORF">GOP47_0011044</name>
</gene>
<dbReference type="InterPro" id="IPR025659">
    <property type="entry name" value="Tubby-like_C"/>
</dbReference>
<dbReference type="Pfam" id="PF01167">
    <property type="entry name" value="Tub"/>
    <property type="match status" value="1"/>
</dbReference>
<dbReference type="AlphaFoldDB" id="A0A9D4ZHG8"/>
<dbReference type="EMBL" id="JABFUD020000011">
    <property type="protein sequence ID" value="KAI5073031.1"/>
    <property type="molecule type" value="Genomic_DNA"/>
</dbReference>
<dbReference type="Proteomes" id="UP000886520">
    <property type="component" value="Chromosome 11"/>
</dbReference>
<evidence type="ECO:0000313" key="5">
    <source>
        <dbReference type="Proteomes" id="UP000886520"/>
    </source>
</evidence>
<feature type="region of interest" description="Disordered" evidence="2">
    <location>
        <begin position="15"/>
        <end position="45"/>
    </location>
</feature>
<evidence type="ECO:0000256" key="2">
    <source>
        <dbReference type="SAM" id="MobiDB-lite"/>
    </source>
</evidence>
<sequence length="442" mass="49986">MSKFKRSFLSPHQLYKSVYTSPLNDSSSENRNDRQQKAMPQMSSLQLCRGTSVACDNVEAPKENRPPNSRRAQNSLVNKKGLFAQGEGKSNCRSGHDRETLLQEANPRRTLGSLPENVPSRPASAKEAGLVLEECKEMGEIVEKHPLFAPSSPLFAPPTPNRPLHVWDDDPDCDVAPASAWSALGNRYLLCRPLPLDVGRCACYILHEREPGADGPIVYSLYTDEGHGRQDRRLAVARHRRRSGRSEFFIGQNGAGTSHAKREESFLGRVSANIVGSRYHIWDEATTSVRKFQGSRQLLGVIMFEPTVATLTGTFRVMRVYVPKYQSLHLSNTTQHEPIGLASNWEENMGKTHELCSRRPYYNREMRRYELDYRDRTRSGYRVQTSSKNFQLIMEEHGKQVILLHGKVGNSKYIMEYRFPLTAYQAFGICLASIDSKLCCSV</sequence>
<dbReference type="SUPFAM" id="SSF54518">
    <property type="entry name" value="Tubby C-terminal domain-like"/>
    <property type="match status" value="1"/>
</dbReference>
<reference evidence="4" key="1">
    <citation type="submission" date="2021-01" db="EMBL/GenBank/DDBJ databases">
        <title>Adiantum capillus-veneris genome.</title>
        <authorList>
            <person name="Fang Y."/>
            <person name="Liao Q."/>
        </authorList>
    </citation>
    <scope>NUCLEOTIDE SEQUENCE</scope>
    <source>
        <strain evidence="4">H3</strain>
        <tissue evidence="4">Leaf</tissue>
    </source>
</reference>
<name>A0A9D4ZHG8_ADICA</name>
<protein>
    <recommendedName>
        <fullName evidence="3">Tubby C-terminal domain-containing protein</fullName>
    </recommendedName>
</protein>
<evidence type="ECO:0000256" key="1">
    <source>
        <dbReference type="ARBA" id="ARBA00007129"/>
    </source>
</evidence>
<feature type="compositionally biased region" description="Polar residues" evidence="2">
    <location>
        <begin position="66"/>
        <end position="77"/>
    </location>
</feature>
<evidence type="ECO:0000313" key="4">
    <source>
        <dbReference type="EMBL" id="KAI5073031.1"/>
    </source>
</evidence>
<comment type="similarity">
    <text evidence="1">Belongs to the TUB family.</text>
</comment>
<dbReference type="OrthoDB" id="8775810at2759"/>
<feature type="compositionally biased region" description="Polar residues" evidence="2">
    <location>
        <begin position="18"/>
        <end position="27"/>
    </location>
</feature>